<feature type="transmembrane region" description="Helical" evidence="1">
    <location>
        <begin position="124"/>
        <end position="143"/>
    </location>
</feature>
<dbReference type="Proteomes" id="UP000503144">
    <property type="component" value="Chromosome"/>
</dbReference>
<sequence>MEGQNLSEKELNLEPSFKGFLLQSGFNRIAVAVCFFICVIQIVVFKYYYPFASFINGDSFEYVQNAFLNARLDVHPVGYSKFLRLFSIFSTNDTSLVVFQYFFVQISIWFFLFSIFYFHEINVWIKYTLLGLLTVNPIILYMANYISTDALFLALSVLWITSLLWFLHRPSWSLAIIHAFLILLVFMIRYNALYYPIVSLVAFLGAKAKNNLRIVGVLVGAFLIGGFVLATSLKYKKLTGVYQFSPFSGWQIANNGLYIYRGVLPEQRKELPEKFKELDREVRMYLDTVRTLEGRFPEIMLDINAVYMWSPASPLRTFMGKSFKKKPAMDEFQRWSSIAPLYKEYGTTLIKTYPIAFFKRFLWPNFVKFYSPPVEFLGTYGYNVDTIPAITKDWFRYRDKRVTSRFSDVSVNALDYYPIICGTMSAVFIMMSISFFILKGREQERDLFKTWLLFAVLWVCNMVFSVFASPIALRFQILSLIVSVVIVFVILDFMLKQGAKEGKKSDEEIG</sequence>
<accession>A0ABX6LGX8</accession>
<reference evidence="2" key="1">
    <citation type="submission" date="2020-09" db="EMBL/GenBank/DDBJ databases">
        <authorList>
            <person name="Kittiwongwattana C."/>
        </authorList>
    </citation>
    <scope>NUCLEOTIDE SEQUENCE</scope>
    <source>
        <strain evidence="2">1303</strain>
    </source>
</reference>
<feature type="transmembrane region" description="Helical" evidence="1">
    <location>
        <begin position="477"/>
        <end position="495"/>
    </location>
</feature>
<gene>
    <name evidence="2" type="ORF">HF324_14910</name>
</gene>
<evidence type="ECO:0000313" key="2">
    <source>
        <dbReference type="EMBL" id="QJB39082.1"/>
    </source>
</evidence>
<keyword evidence="3" id="KW-1185">Reference proteome</keyword>
<feature type="transmembrane region" description="Helical" evidence="1">
    <location>
        <begin position="174"/>
        <end position="193"/>
    </location>
</feature>
<feature type="transmembrane region" description="Helical" evidence="1">
    <location>
        <begin position="150"/>
        <end position="168"/>
    </location>
</feature>
<keyword evidence="1" id="KW-0472">Membrane</keyword>
<evidence type="ECO:0000256" key="1">
    <source>
        <dbReference type="SAM" id="Phobius"/>
    </source>
</evidence>
<name>A0ABX6LGX8_9BACT</name>
<feature type="transmembrane region" description="Helical" evidence="1">
    <location>
        <begin position="29"/>
        <end position="49"/>
    </location>
</feature>
<evidence type="ECO:0000313" key="3">
    <source>
        <dbReference type="Proteomes" id="UP000503144"/>
    </source>
</evidence>
<protein>
    <recommendedName>
        <fullName evidence="4">Glycosyltransferase RgtA/B/C/D-like domain-containing protein</fullName>
    </recommendedName>
</protein>
<feature type="transmembrane region" description="Helical" evidence="1">
    <location>
        <begin position="214"/>
        <end position="233"/>
    </location>
</feature>
<evidence type="ECO:0008006" key="4">
    <source>
        <dbReference type="Google" id="ProtNLM"/>
    </source>
</evidence>
<feature type="transmembrane region" description="Helical" evidence="1">
    <location>
        <begin position="416"/>
        <end position="438"/>
    </location>
</feature>
<feature type="transmembrane region" description="Helical" evidence="1">
    <location>
        <begin position="96"/>
        <end position="118"/>
    </location>
</feature>
<dbReference type="RefSeq" id="WP_168860981.1">
    <property type="nucleotide sequence ID" value="NZ_CP051204.2"/>
</dbReference>
<keyword evidence="1" id="KW-0812">Transmembrane</keyword>
<proteinExistence type="predicted"/>
<keyword evidence="1" id="KW-1133">Transmembrane helix</keyword>
<organism evidence="2 3">
    <name type="scientific">Chitinophaga oryzae</name>
    <dbReference type="NCBI Taxonomy" id="2725414"/>
    <lineage>
        <taxon>Bacteria</taxon>
        <taxon>Pseudomonadati</taxon>
        <taxon>Bacteroidota</taxon>
        <taxon>Chitinophagia</taxon>
        <taxon>Chitinophagales</taxon>
        <taxon>Chitinophagaceae</taxon>
        <taxon>Chitinophaga</taxon>
    </lineage>
</organism>
<feature type="transmembrane region" description="Helical" evidence="1">
    <location>
        <begin position="450"/>
        <end position="471"/>
    </location>
</feature>
<dbReference type="EMBL" id="CP051204">
    <property type="protein sequence ID" value="QJB39082.1"/>
    <property type="molecule type" value="Genomic_DNA"/>
</dbReference>